<dbReference type="PANTHER" id="PTHR10543:SF24">
    <property type="entry name" value="CAROTENOID ISOMEROOXYGENASE"/>
    <property type="match status" value="1"/>
</dbReference>
<dbReference type="AlphaFoldDB" id="A0A226E3M8"/>
<dbReference type="Proteomes" id="UP000198287">
    <property type="component" value="Unassembled WGS sequence"/>
</dbReference>
<evidence type="ECO:0000256" key="4">
    <source>
        <dbReference type="ARBA" id="ARBA00023002"/>
    </source>
</evidence>
<evidence type="ECO:0000256" key="3">
    <source>
        <dbReference type="ARBA" id="ARBA00022723"/>
    </source>
</evidence>
<evidence type="ECO:0000256" key="2">
    <source>
        <dbReference type="ARBA" id="ARBA00006787"/>
    </source>
</evidence>
<comment type="cofactor">
    <cofactor evidence="1">
        <name>Fe(2+)</name>
        <dbReference type="ChEBI" id="CHEBI:29033"/>
    </cofactor>
</comment>
<gene>
    <name evidence="7" type="ORF">Fcan01_13548</name>
</gene>
<dbReference type="InterPro" id="IPR004294">
    <property type="entry name" value="Carotenoid_Oase"/>
</dbReference>
<evidence type="ECO:0000313" key="7">
    <source>
        <dbReference type="EMBL" id="OXA52039.1"/>
    </source>
</evidence>
<keyword evidence="8" id="KW-1185">Reference proteome</keyword>
<evidence type="ECO:0000313" key="8">
    <source>
        <dbReference type="Proteomes" id="UP000198287"/>
    </source>
</evidence>
<evidence type="ECO:0000256" key="6">
    <source>
        <dbReference type="SAM" id="MobiDB-lite"/>
    </source>
</evidence>
<keyword evidence="5" id="KW-0408">Iron</keyword>
<name>A0A226E3M8_FOLCA</name>
<proteinExistence type="inferred from homology"/>
<comment type="similarity">
    <text evidence="2">Belongs to the carotenoid oxygenase family.</text>
</comment>
<accession>A0A226E3M8</accession>
<reference evidence="7 8" key="1">
    <citation type="submission" date="2015-12" db="EMBL/GenBank/DDBJ databases">
        <title>The genome of Folsomia candida.</title>
        <authorList>
            <person name="Faddeeva A."/>
            <person name="Derks M.F."/>
            <person name="Anvar Y."/>
            <person name="Smit S."/>
            <person name="Van Straalen N."/>
            <person name="Roelofs D."/>
        </authorList>
    </citation>
    <scope>NUCLEOTIDE SEQUENCE [LARGE SCALE GENOMIC DNA]</scope>
    <source>
        <strain evidence="7 8">VU population</strain>
        <tissue evidence="7">Whole body</tissue>
    </source>
</reference>
<feature type="region of interest" description="Disordered" evidence="6">
    <location>
        <begin position="469"/>
        <end position="496"/>
    </location>
</feature>
<dbReference type="STRING" id="158441.A0A226E3M8"/>
<dbReference type="GO" id="GO:0046872">
    <property type="term" value="F:metal ion binding"/>
    <property type="evidence" value="ECO:0007669"/>
    <property type="project" value="UniProtKB-KW"/>
</dbReference>
<dbReference type="Pfam" id="PF03055">
    <property type="entry name" value="RPE65"/>
    <property type="match status" value="1"/>
</dbReference>
<comment type="caution">
    <text evidence="7">The sequence shown here is derived from an EMBL/GenBank/DDBJ whole genome shotgun (WGS) entry which is preliminary data.</text>
</comment>
<keyword evidence="3" id="KW-0479">Metal-binding</keyword>
<sequence>MPSVKSNLKIPSCAQNVPEVQPPREINFTAPIPGWLKGTLWTSGPGTFDLEKGSYKSWLDGLAMITKVEIGSESVKLSSKHVHTVNYKKAVKAKHPVIPGLMTPPGDDDAKGFFSKFMPFGPNDISDNCIGVVTSIDSKMYVMADGPTIYEINQKNLSTVGHFNSHKIFGLNNICPEVIKDVTTGDLYVCGSTLKATFQNTIVKMPFSNKSKRLEEATLVGSIPSRWKFGPCCLRKCFALTENYIVFVETPHIVNVVKVAATYIKGYRMYDWMDWIPSDKTRIYLMQKTTGKVLKVEYLTAQAILLLDIVNAYEENNKIILDVCTQSNMSLFEGFNLSNIRSLISPKTYVPGCMERFVIPVIADVRKHAENSSLLSSDVKSLAIRKGDRVILTGEPLGQNCNGYDTGCINPNYSSRKHLFTYTTCCLPSTVFKPTSPIAHGVGKVHLGEAGCPRVMWETGPGCHPWSPVFVPNPAPGSKEDERPHLPRHQLAQATE</sequence>
<dbReference type="GO" id="GO:0016121">
    <property type="term" value="P:carotene catabolic process"/>
    <property type="evidence" value="ECO:0007669"/>
    <property type="project" value="TreeGrafter"/>
</dbReference>
<protein>
    <submittedName>
        <fullName evidence="7">Carotenoid isomerooxygenase</fullName>
    </submittedName>
</protein>
<dbReference type="PANTHER" id="PTHR10543">
    <property type="entry name" value="BETA-CAROTENE DIOXYGENASE"/>
    <property type="match status" value="1"/>
</dbReference>
<organism evidence="7 8">
    <name type="scientific">Folsomia candida</name>
    <name type="common">Springtail</name>
    <dbReference type="NCBI Taxonomy" id="158441"/>
    <lineage>
        <taxon>Eukaryota</taxon>
        <taxon>Metazoa</taxon>
        <taxon>Ecdysozoa</taxon>
        <taxon>Arthropoda</taxon>
        <taxon>Hexapoda</taxon>
        <taxon>Collembola</taxon>
        <taxon>Entomobryomorpha</taxon>
        <taxon>Isotomoidea</taxon>
        <taxon>Isotomidae</taxon>
        <taxon>Proisotominae</taxon>
        <taxon>Folsomia</taxon>
    </lineage>
</organism>
<evidence type="ECO:0000256" key="1">
    <source>
        <dbReference type="ARBA" id="ARBA00001954"/>
    </source>
</evidence>
<dbReference type="EMBL" id="LNIX01000007">
    <property type="protein sequence ID" value="OXA52039.1"/>
    <property type="molecule type" value="Genomic_DNA"/>
</dbReference>
<dbReference type="OrthoDB" id="1069523at2759"/>
<dbReference type="GO" id="GO:0010436">
    <property type="term" value="F:carotenoid dioxygenase activity"/>
    <property type="evidence" value="ECO:0007669"/>
    <property type="project" value="TreeGrafter"/>
</dbReference>
<keyword evidence="4" id="KW-0560">Oxidoreductase</keyword>
<evidence type="ECO:0000256" key="5">
    <source>
        <dbReference type="ARBA" id="ARBA00023004"/>
    </source>
</evidence>